<dbReference type="EMBL" id="CP008985">
    <property type="protein sequence ID" value="AIN47172.1"/>
    <property type="molecule type" value="Genomic_DNA"/>
</dbReference>
<dbReference type="AlphaFoldDB" id="A0A088MXZ6"/>
<organism evidence="1 2">
    <name type="scientific">Candidatus Palibaumannia cicadellinicola</name>
    <dbReference type="NCBI Taxonomy" id="186490"/>
    <lineage>
        <taxon>Bacteria</taxon>
        <taxon>Pseudomonadati</taxon>
        <taxon>Pseudomonadota</taxon>
        <taxon>Gammaproteobacteria</taxon>
        <taxon>Candidatus Palibaumannia</taxon>
    </lineage>
</organism>
<evidence type="ECO:0000313" key="1">
    <source>
        <dbReference type="EMBL" id="AIN47172.1"/>
    </source>
</evidence>
<dbReference type="KEGG" id="bcib:IM45_593"/>
<dbReference type="Pfam" id="PF15930">
    <property type="entry name" value="YdiH"/>
    <property type="match status" value="1"/>
</dbReference>
<dbReference type="InterPro" id="IPR031830">
    <property type="entry name" value="YdiH"/>
</dbReference>
<sequence length="64" mass="7563">MNNKPAAYKLAFEYLRRMPEKLSPADYIKKFEQLESEFRTLLDSSKSQSKFTICQLLSRLCAKR</sequence>
<dbReference type="OrthoDB" id="6560982at2"/>
<reference evidence="1 2" key="1">
    <citation type="journal article" date="2014" name="MBio">
        <title>Differential genome evolution between companion symbionts in an insect-bacterial symbiosis.</title>
        <authorList>
            <person name="Bennett G.M."/>
            <person name="McCutcheon J.P."/>
            <person name="MacDonald B.R."/>
            <person name="Romanovicz D."/>
            <person name="Moran N.A."/>
        </authorList>
    </citation>
    <scope>NUCLEOTIDE SEQUENCE [LARGE SCALE GENOMIC DNA]</scope>
    <source>
        <strain evidence="1 2">BGSS</strain>
    </source>
</reference>
<dbReference type="RefSeq" id="WP_038498349.1">
    <property type="nucleotide sequence ID" value="NZ_CP008985.1"/>
</dbReference>
<gene>
    <name evidence="1" type="ORF">IM45_593</name>
</gene>
<protein>
    <submittedName>
        <fullName evidence="1">Uncharacterized protein</fullName>
    </submittedName>
</protein>
<proteinExistence type="predicted"/>
<evidence type="ECO:0000313" key="2">
    <source>
        <dbReference type="Proteomes" id="UP000067325"/>
    </source>
</evidence>
<dbReference type="Proteomes" id="UP000067325">
    <property type="component" value="Chromosome"/>
</dbReference>
<name>A0A088MXZ6_9GAMM</name>
<accession>A0A088MXZ6</accession>